<evidence type="ECO:0000313" key="10">
    <source>
        <dbReference type="EMBL" id="PYB70844.1"/>
    </source>
</evidence>
<accession>A0ABX5NLT5</accession>
<keyword evidence="5 8" id="KW-0378">Hydrolase</keyword>
<evidence type="ECO:0000256" key="8">
    <source>
        <dbReference type="HAMAP-Rule" id="MF_00265"/>
    </source>
</evidence>
<organism evidence="10 11">
    <name type="scientific">Rhizobium wuzhouense</name>
    <dbReference type="NCBI Taxonomy" id="1986026"/>
    <lineage>
        <taxon>Bacteria</taxon>
        <taxon>Pseudomonadati</taxon>
        <taxon>Pseudomonadota</taxon>
        <taxon>Alphaproteobacteria</taxon>
        <taxon>Hyphomicrobiales</taxon>
        <taxon>Rhizobiaceae</taxon>
        <taxon>Rhizobium/Agrobacterium group</taxon>
        <taxon>Rhizobium</taxon>
    </lineage>
</organism>
<sequence length="150" mass="16389">MSLSSPSTRRRFSTKCGATTMFIDSSALVEILTDAPQRQQLLDRMATAPTRFSTSPTVIYETTVVIASRTKKTVEDALKLVEEFLAELNAEILPATRDTALAALDAFSRYGKGRHPARLNFGDCFSYAGAKASGAVLLYVGEDFRRTDLA</sequence>
<keyword evidence="11" id="KW-1185">Reference proteome</keyword>
<dbReference type="HAMAP" id="MF_00265">
    <property type="entry name" value="VapC_Nob1"/>
    <property type="match status" value="1"/>
</dbReference>
<keyword evidence="2 8" id="KW-1277">Toxin-antitoxin system</keyword>
<evidence type="ECO:0000256" key="2">
    <source>
        <dbReference type="ARBA" id="ARBA00022649"/>
    </source>
</evidence>
<dbReference type="Proteomes" id="UP000247536">
    <property type="component" value="Unassembled WGS sequence"/>
</dbReference>
<evidence type="ECO:0000256" key="3">
    <source>
        <dbReference type="ARBA" id="ARBA00022722"/>
    </source>
</evidence>
<dbReference type="Gene3D" id="3.40.50.1010">
    <property type="entry name" value="5'-nuclease"/>
    <property type="match status" value="1"/>
</dbReference>
<evidence type="ECO:0000256" key="1">
    <source>
        <dbReference type="ARBA" id="ARBA00001946"/>
    </source>
</evidence>
<feature type="binding site" evidence="8">
    <location>
        <position position="123"/>
    </location>
    <ligand>
        <name>Mg(2+)</name>
        <dbReference type="ChEBI" id="CHEBI:18420"/>
    </ligand>
</feature>
<protein>
    <recommendedName>
        <fullName evidence="8">Ribonuclease VapC</fullName>
        <shortName evidence="8">RNase VapC</shortName>
        <ecNumber evidence="8">3.1.-.-</ecNumber>
    </recommendedName>
    <alternativeName>
        <fullName evidence="8">Toxin VapC</fullName>
    </alternativeName>
</protein>
<evidence type="ECO:0000256" key="5">
    <source>
        <dbReference type="ARBA" id="ARBA00022801"/>
    </source>
</evidence>
<keyword evidence="8" id="KW-0800">Toxin</keyword>
<comment type="function">
    <text evidence="8">Toxic component of a toxin-antitoxin (TA) system. An RNase.</text>
</comment>
<comment type="similarity">
    <text evidence="7 8">Belongs to the PINc/VapC protein family.</text>
</comment>
<comment type="caution">
    <text evidence="10">The sequence shown here is derived from an EMBL/GenBank/DDBJ whole genome shotgun (WGS) entry which is preliminary data.</text>
</comment>
<dbReference type="InterPro" id="IPR022907">
    <property type="entry name" value="VapC_family"/>
</dbReference>
<dbReference type="EMBL" id="QJRY01000008">
    <property type="protein sequence ID" value="PYB70844.1"/>
    <property type="molecule type" value="Genomic_DNA"/>
</dbReference>
<feature type="domain" description="PIN" evidence="9">
    <location>
        <begin position="21"/>
        <end position="148"/>
    </location>
</feature>
<evidence type="ECO:0000256" key="6">
    <source>
        <dbReference type="ARBA" id="ARBA00022842"/>
    </source>
</evidence>
<name>A0ABX5NLT5_9HYPH</name>
<evidence type="ECO:0000313" key="11">
    <source>
        <dbReference type="Proteomes" id="UP000247536"/>
    </source>
</evidence>
<keyword evidence="6 8" id="KW-0460">Magnesium</keyword>
<dbReference type="EC" id="3.1.-.-" evidence="8"/>
<dbReference type="Pfam" id="PF01850">
    <property type="entry name" value="PIN"/>
    <property type="match status" value="1"/>
</dbReference>
<dbReference type="InterPro" id="IPR029060">
    <property type="entry name" value="PIN-like_dom_sf"/>
</dbReference>
<keyword evidence="3 8" id="KW-0540">Nuclease</keyword>
<reference evidence="10 11" key="1">
    <citation type="submission" date="2018-06" db="EMBL/GenBank/DDBJ databases">
        <title>Rhizobium wuzhouense sp. nov., isolated from roots of Oryza officinalis.</title>
        <authorList>
            <person name="Yuan T."/>
        </authorList>
    </citation>
    <scope>NUCLEOTIDE SEQUENCE [LARGE SCALE GENOMIC DNA]</scope>
    <source>
        <strain evidence="10 11">W44</strain>
    </source>
</reference>
<dbReference type="CDD" id="cd09871">
    <property type="entry name" value="PIN_MtVapC28-VapC30-like"/>
    <property type="match status" value="1"/>
</dbReference>
<gene>
    <name evidence="8" type="primary">vapC</name>
    <name evidence="10" type="ORF">DMY87_20520</name>
</gene>
<dbReference type="InterPro" id="IPR002716">
    <property type="entry name" value="PIN_dom"/>
</dbReference>
<evidence type="ECO:0000259" key="9">
    <source>
        <dbReference type="Pfam" id="PF01850"/>
    </source>
</evidence>
<proteinExistence type="inferred from homology"/>
<keyword evidence="4 8" id="KW-0479">Metal-binding</keyword>
<feature type="binding site" evidence="8">
    <location>
        <position position="24"/>
    </location>
    <ligand>
        <name>Mg(2+)</name>
        <dbReference type="ChEBI" id="CHEBI:18420"/>
    </ligand>
</feature>
<dbReference type="InterPro" id="IPR050556">
    <property type="entry name" value="Type_II_TA_system_RNase"/>
</dbReference>
<evidence type="ECO:0000256" key="7">
    <source>
        <dbReference type="ARBA" id="ARBA00038093"/>
    </source>
</evidence>
<comment type="cofactor">
    <cofactor evidence="1 8">
        <name>Mg(2+)</name>
        <dbReference type="ChEBI" id="CHEBI:18420"/>
    </cofactor>
</comment>
<dbReference type="PANTHER" id="PTHR33653">
    <property type="entry name" value="RIBONUCLEASE VAPC2"/>
    <property type="match status" value="1"/>
</dbReference>
<evidence type="ECO:0000256" key="4">
    <source>
        <dbReference type="ARBA" id="ARBA00022723"/>
    </source>
</evidence>
<dbReference type="PANTHER" id="PTHR33653:SF1">
    <property type="entry name" value="RIBONUCLEASE VAPC2"/>
    <property type="match status" value="1"/>
</dbReference>
<dbReference type="SUPFAM" id="SSF88723">
    <property type="entry name" value="PIN domain-like"/>
    <property type="match status" value="1"/>
</dbReference>